<name>A0AC35F8Y0_9BILA</name>
<sequence length="650" mass="74504">MEAIEEEVNTLLVQPHFDAVKSFNSSKVIQNDPAKALQIVDKRLIQVQTELLNRSTAISPNALSESINELGRTSERLEVKLQSNLRILKLNEGLMSCTNSILEFDTCKSRTDTLVQVLKAKILWSQTFKELQMIEKTERKEKYQSLVTLQQCFDILSQYSVDEERTIEFEKSKDEFLSWDGSATLFAIKDKDFNKLNELEERYRSLNRIEEFQKTFGYFVRNELKAYFEKRGEDDSHLVWQIFDNIFDIWKHVAIMEQYLRSDTSKPFEVVTNSLYEVAKQEWPEVKKHAFLYLVSADNPLKTAREIAKEKQAISAEIENCSDEYFVKLLKSLSEDLNQSFIEAYIQVVKTSLIRVINAIEMPSKGSKKKCTWLAIQLEPLQNAMLDIVHNAYESFDENVSWLSTPFEYVFQELHAKMNNNDFFRLRKTEHEQQQKSISKNPHEDAENNLSFIIAIGTVMQLYDTVNNTIQNATKKKQKNAENERMSNRNLLEKLNKKIVQAKSANLAQLIIDPMIQGLNEMKTSSNPVHASAANLPSFSRAPHNYILNVGHGLLSQMNIISSVSGEASFLISVISAAGGKLSSDKADIWLLNCVAETVMRSYCNAIGDVQKLPQHVREQLKADLGYFIDASKDLRLQPTAELTSLKEML</sequence>
<evidence type="ECO:0000313" key="2">
    <source>
        <dbReference type="WBParaSite" id="PS1159_v2.g1506.t1"/>
    </source>
</evidence>
<accession>A0AC35F8Y0</accession>
<dbReference type="Proteomes" id="UP000887580">
    <property type="component" value="Unplaced"/>
</dbReference>
<reference evidence="2" key="1">
    <citation type="submission" date="2022-11" db="UniProtKB">
        <authorList>
            <consortium name="WormBaseParasite"/>
        </authorList>
    </citation>
    <scope>IDENTIFICATION</scope>
</reference>
<dbReference type="WBParaSite" id="PS1159_v2.g1506.t1">
    <property type="protein sequence ID" value="PS1159_v2.g1506.t1"/>
    <property type="gene ID" value="PS1159_v2.g1506"/>
</dbReference>
<protein>
    <submittedName>
        <fullName evidence="2">Conserved oligomeric Golgi complex subunit 7</fullName>
    </submittedName>
</protein>
<evidence type="ECO:0000313" key="1">
    <source>
        <dbReference type="Proteomes" id="UP000887580"/>
    </source>
</evidence>
<organism evidence="1 2">
    <name type="scientific">Panagrolaimus sp. PS1159</name>
    <dbReference type="NCBI Taxonomy" id="55785"/>
    <lineage>
        <taxon>Eukaryota</taxon>
        <taxon>Metazoa</taxon>
        <taxon>Ecdysozoa</taxon>
        <taxon>Nematoda</taxon>
        <taxon>Chromadorea</taxon>
        <taxon>Rhabditida</taxon>
        <taxon>Tylenchina</taxon>
        <taxon>Panagrolaimomorpha</taxon>
        <taxon>Panagrolaimoidea</taxon>
        <taxon>Panagrolaimidae</taxon>
        <taxon>Panagrolaimus</taxon>
    </lineage>
</organism>
<proteinExistence type="predicted"/>